<dbReference type="OrthoDB" id="27097at2759"/>
<dbReference type="EMBL" id="KB206411">
    <property type="protein sequence ID" value="ELP91886.1"/>
    <property type="molecule type" value="Genomic_DNA"/>
</dbReference>
<proteinExistence type="predicted"/>
<dbReference type="KEGG" id="eiv:EIN_398160"/>
<dbReference type="Proteomes" id="UP000014680">
    <property type="component" value="Unassembled WGS sequence"/>
</dbReference>
<evidence type="ECO:0000313" key="2">
    <source>
        <dbReference type="Proteomes" id="UP000014680"/>
    </source>
</evidence>
<dbReference type="RefSeq" id="XP_004258657.1">
    <property type="nucleotide sequence ID" value="XM_004258609.1"/>
</dbReference>
<organism evidence="1 2">
    <name type="scientific">Entamoeba invadens IP1</name>
    <dbReference type="NCBI Taxonomy" id="370355"/>
    <lineage>
        <taxon>Eukaryota</taxon>
        <taxon>Amoebozoa</taxon>
        <taxon>Evosea</taxon>
        <taxon>Archamoebae</taxon>
        <taxon>Mastigamoebida</taxon>
        <taxon>Entamoebidae</taxon>
        <taxon>Entamoeba</taxon>
    </lineage>
</organism>
<sequence length="295" mass="34263">MEDIESLVAATRLKTTLDYFDFDTDIDYITKTPKQIADSLLHDFFALHSSDYIIQEKTLRVLIKICDSHIPQTTKKFETPKFYQFFSSIDDSIERFCLILSKKPQNIKDVLIYTLLIQFFERLISSKNLKTIMTVLSFDSLATAFSLLTDTRFQRSTVVLQSLTHIFKMLLDYELFEELAYIIQLTFTSDFVFDVLSLTPPKYTQDIYLAVSQMLFDCVSIKANTIVFTPKVNETIQFAIDKLLTNHIHSQLRLGFDGFSKSLNAITKSNIRSLCSSFEFNKEERRTNERKSTKL</sequence>
<keyword evidence="2" id="KW-1185">Reference proteome</keyword>
<protein>
    <submittedName>
        <fullName evidence="1">Uncharacterized protein</fullName>
    </submittedName>
</protein>
<accession>A0A0A1UDK0</accession>
<dbReference type="VEuPathDB" id="AmoebaDB:EIN_398160"/>
<gene>
    <name evidence="1" type="ORF">EIN_398160</name>
</gene>
<reference evidence="1 2" key="1">
    <citation type="submission" date="2012-10" db="EMBL/GenBank/DDBJ databases">
        <authorList>
            <person name="Zafar N."/>
            <person name="Inman J."/>
            <person name="Hall N."/>
            <person name="Lorenzi H."/>
            <person name="Caler E."/>
        </authorList>
    </citation>
    <scope>NUCLEOTIDE SEQUENCE [LARGE SCALE GENOMIC DNA]</scope>
    <source>
        <strain evidence="1 2">IP1</strain>
    </source>
</reference>
<dbReference type="GeneID" id="14890817"/>
<evidence type="ECO:0000313" key="1">
    <source>
        <dbReference type="EMBL" id="ELP91886.1"/>
    </source>
</evidence>
<dbReference type="AlphaFoldDB" id="A0A0A1UDK0"/>
<dbReference type="OMA" id="HIEINSY"/>
<name>A0A0A1UDK0_ENTIV</name>